<keyword evidence="4 7" id="KW-0061">Asparagine biosynthesis</keyword>
<gene>
    <name evidence="10" type="ordered locus">PAS_chr3_0199</name>
</gene>
<name>C4R3U2_KOMPG</name>
<dbReference type="InterPro" id="IPR006426">
    <property type="entry name" value="Asn_synth_AEB"/>
</dbReference>
<evidence type="ECO:0000256" key="1">
    <source>
        <dbReference type="ARBA" id="ARBA00022605"/>
    </source>
</evidence>
<dbReference type="InterPro" id="IPR014729">
    <property type="entry name" value="Rossmann-like_a/b/a_fold"/>
</dbReference>
<evidence type="ECO:0000256" key="7">
    <source>
        <dbReference type="PIRSR" id="PIRSR001589-1"/>
    </source>
</evidence>
<keyword evidence="1 7" id="KW-0028">Amino-acid biosynthesis</keyword>
<dbReference type="Proteomes" id="UP000000314">
    <property type="component" value="Chromosome 3"/>
</dbReference>
<dbReference type="GO" id="GO:0006529">
    <property type="term" value="P:asparagine biosynthetic process"/>
    <property type="evidence" value="ECO:0007669"/>
    <property type="project" value="UniProtKB-KW"/>
</dbReference>
<sequence length="529" mass="60376">MCGILLRFSRSSNLEIDNDYTFQSAKQLVSERGTDYQNLIHIPANNGVASLYSSVLSIRSPFTQQPLRSELYTVQFNGELYNKETRDKNDGHWILELLNDYDDIFKVVGTLEGEFAYTILAHRENKIYFGKDQLGKKSLAYTVIDGTLYISSCIPDVPTRTSFHECKNLSMYIFDMETSEIVVLPFKDNDYFPKEYSVSDVRDIEIYQPLISQIVESLTSAVCTRTNNIHTLNTSIAKYAILFSGGIDCSILASLAAKTSPAGTIIDLLNVSFYNPRTKTLPQNTPDRKLGIQNWENLRKMYPSIRFQLVEVDVTYEEYMDHKEKVKQLIYPNDTEMDLSIAIAFYFASRGKGFSRINANEKIPYESTCKVLLSGLGADELFGGYTRHERFFTPISNIRKKQDKSTVPETVDANLYHLLQQELQKDLSNLWIRNLSRDDKVIACWSKEVRYPFLDTHFINYATSVPLSLKLHYDPQSGDITRKWTLRHVADQLDMGWVSNEAKRAIQFGAKSAKMEAGSGKMKGTDKLA</sequence>
<proteinExistence type="predicted"/>
<feature type="binding site" evidence="8">
    <location>
        <position position="242"/>
    </location>
    <ligand>
        <name>ATP</name>
        <dbReference type="ChEBI" id="CHEBI:30616"/>
    </ligand>
</feature>
<evidence type="ECO:0000313" key="10">
    <source>
        <dbReference type="EMBL" id="CAY70185.1"/>
    </source>
</evidence>
<evidence type="ECO:0000256" key="6">
    <source>
        <dbReference type="PIRNR" id="PIRNR001589"/>
    </source>
</evidence>
<keyword evidence="5 7" id="KW-0315">Glutamine amidotransferase</keyword>
<dbReference type="PIRSF" id="PIRSF001589">
    <property type="entry name" value="Asn_synthetase_glu-h"/>
    <property type="match status" value="1"/>
</dbReference>
<reference evidence="10 11" key="1">
    <citation type="journal article" date="2009" name="Nat. Biotechnol.">
        <title>Genome sequence of the recombinant protein production host Pichia pastoris.</title>
        <authorList>
            <person name="De Schutter K."/>
            <person name="Lin Y.C."/>
            <person name="Tiels P."/>
            <person name="Van Hecke A."/>
            <person name="Glinka S."/>
            <person name="Weber-Lehmann J."/>
            <person name="Rouze P."/>
            <person name="Van de Peer Y."/>
            <person name="Callewaert N."/>
        </authorList>
    </citation>
    <scope>NUCLEOTIDE SEQUENCE [LARGE SCALE GENOMIC DNA]</scope>
    <source>
        <strain evidence="11">GS115 / ATCC 20864</strain>
    </source>
</reference>
<feature type="domain" description="Glutamine amidotransferase type-2" evidence="9">
    <location>
        <begin position="2"/>
        <end position="187"/>
    </location>
</feature>
<organism evidence="10 11">
    <name type="scientific">Komagataella phaffii (strain GS115 / ATCC 20864)</name>
    <name type="common">Yeast</name>
    <name type="synonym">Pichia pastoris</name>
    <dbReference type="NCBI Taxonomy" id="644223"/>
    <lineage>
        <taxon>Eukaryota</taxon>
        <taxon>Fungi</taxon>
        <taxon>Dikarya</taxon>
        <taxon>Ascomycota</taxon>
        <taxon>Saccharomycotina</taxon>
        <taxon>Pichiomycetes</taxon>
        <taxon>Pichiales</taxon>
        <taxon>Pichiaceae</taxon>
        <taxon>Komagataella</taxon>
    </lineage>
</organism>
<dbReference type="PROSITE" id="PS51278">
    <property type="entry name" value="GATASE_TYPE_2"/>
    <property type="match status" value="1"/>
</dbReference>
<evidence type="ECO:0000256" key="8">
    <source>
        <dbReference type="PIRSR" id="PIRSR001589-2"/>
    </source>
</evidence>
<evidence type="ECO:0000256" key="5">
    <source>
        <dbReference type="ARBA" id="ARBA00022962"/>
    </source>
</evidence>
<dbReference type="Pfam" id="PF00733">
    <property type="entry name" value="Asn_synthase"/>
    <property type="match status" value="1"/>
</dbReference>
<dbReference type="InterPro" id="IPR017932">
    <property type="entry name" value="GATase_2_dom"/>
</dbReference>
<dbReference type="Pfam" id="PF13537">
    <property type="entry name" value="GATase_7"/>
    <property type="match status" value="1"/>
</dbReference>
<dbReference type="PANTHER" id="PTHR45937">
    <property type="entry name" value="ASPARAGINE SYNTHETASE DOMAIN-CONTAINING PROTEIN 1"/>
    <property type="match status" value="1"/>
</dbReference>
<dbReference type="InterPro" id="IPR029055">
    <property type="entry name" value="Ntn_hydrolases_N"/>
</dbReference>
<dbReference type="SMR" id="C4R3U2"/>
<dbReference type="Gene3D" id="3.40.50.620">
    <property type="entry name" value="HUPs"/>
    <property type="match status" value="1"/>
</dbReference>
<evidence type="ECO:0000256" key="3">
    <source>
        <dbReference type="ARBA" id="ARBA00022840"/>
    </source>
</evidence>
<accession>C4R3U2</accession>
<dbReference type="InParanoid" id="C4R3U2"/>
<dbReference type="FunCoup" id="C4R3U2">
    <property type="interactions" value="725"/>
</dbReference>
<protein>
    <recommendedName>
        <fullName evidence="9">Glutamine amidotransferase type-2 domain-containing protein</fullName>
    </recommendedName>
</protein>
<dbReference type="GO" id="GO:0005524">
    <property type="term" value="F:ATP binding"/>
    <property type="evidence" value="ECO:0007669"/>
    <property type="project" value="UniProtKB-KW"/>
</dbReference>
<dbReference type="SUPFAM" id="SSF56235">
    <property type="entry name" value="N-terminal nucleophile aminohydrolases (Ntn hydrolases)"/>
    <property type="match status" value="1"/>
</dbReference>
<dbReference type="GeneID" id="8199949"/>
<feature type="binding site" evidence="8">
    <location>
        <position position="90"/>
    </location>
    <ligand>
        <name>L-glutamine</name>
        <dbReference type="ChEBI" id="CHEBI:58359"/>
    </ligand>
</feature>
<dbReference type="PANTHER" id="PTHR45937:SF1">
    <property type="entry name" value="ASPARAGINE SYNTHETASE DOMAIN-CONTAINING PROTEIN 1"/>
    <property type="match status" value="1"/>
</dbReference>
<dbReference type="CDD" id="cd01991">
    <property type="entry name" value="Asn_synthase_B_C"/>
    <property type="match status" value="1"/>
</dbReference>
<dbReference type="KEGG" id="ppa:PAS_chr3_0199"/>
<keyword evidence="11" id="KW-1185">Reference proteome</keyword>
<dbReference type="InterPro" id="IPR051857">
    <property type="entry name" value="Asn_synthetase_domain"/>
</dbReference>
<feature type="binding site" evidence="8">
    <location>
        <begin position="374"/>
        <end position="375"/>
    </location>
    <ligand>
        <name>ATP</name>
        <dbReference type="ChEBI" id="CHEBI:30616"/>
    </ligand>
</feature>
<dbReference type="Gene3D" id="3.60.20.10">
    <property type="entry name" value="Glutamine Phosphoribosylpyrophosphate, subunit 1, domain 1"/>
    <property type="match status" value="1"/>
</dbReference>
<evidence type="ECO:0000259" key="9">
    <source>
        <dbReference type="PROSITE" id="PS51278"/>
    </source>
</evidence>
<dbReference type="eggNOG" id="KOG0573">
    <property type="taxonomic scope" value="Eukaryota"/>
</dbReference>
<dbReference type="EMBL" id="FN392321">
    <property type="protein sequence ID" value="CAY70185.1"/>
    <property type="molecule type" value="Genomic_DNA"/>
</dbReference>
<dbReference type="OMA" id="HAKICIL"/>
<dbReference type="STRING" id="644223.C4R3U2"/>
<dbReference type="AlphaFoldDB" id="C4R3U2"/>
<dbReference type="OrthoDB" id="10252281at2759"/>
<evidence type="ECO:0000313" key="11">
    <source>
        <dbReference type="Proteomes" id="UP000000314"/>
    </source>
</evidence>
<dbReference type="InterPro" id="IPR001962">
    <property type="entry name" value="Asn_synthase"/>
</dbReference>
<dbReference type="HOGENOM" id="CLU_012368_2_0_1"/>
<dbReference type="GO" id="GO:0004066">
    <property type="term" value="F:asparagine synthase (glutamine-hydrolyzing) activity"/>
    <property type="evidence" value="ECO:0007669"/>
    <property type="project" value="InterPro"/>
</dbReference>
<evidence type="ECO:0000256" key="2">
    <source>
        <dbReference type="ARBA" id="ARBA00022741"/>
    </source>
</evidence>
<feature type="active site" description="For GATase activity" evidence="7">
    <location>
        <position position="2"/>
    </location>
</feature>
<dbReference type="RefSeq" id="XP_002492407.1">
    <property type="nucleotide sequence ID" value="XM_002492362.1"/>
</dbReference>
<dbReference type="SUPFAM" id="SSF52402">
    <property type="entry name" value="Adenine nucleotide alpha hydrolases-like"/>
    <property type="match status" value="1"/>
</dbReference>
<keyword evidence="2 6" id="KW-0547">Nucleotide-binding</keyword>
<evidence type="ECO:0000256" key="4">
    <source>
        <dbReference type="ARBA" id="ARBA00022888"/>
    </source>
</evidence>
<keyword evidence="3 6" id="KW-0067">ATP-binding</keyword>